<name>A0A1V4I3H7_9CLOT</name>
<comment type="caution">
    <text evidence="1">The sequence shown here is derived from an EMBL/GenBank/DDBJ whole genome shotgun (WGS) entry which is preliminary data.</text>
</comment>
<proteinExistence type="predicted"/>
<keyword evidence="2" id="KW-1185">Reference proteome</keyword>
<protein>
    <submittedName>
        <fullName evidence="1">Uncharacterized protein</fullName>
    </submittedName>
</protein>
<dbReference type="Proteomes" id="UP000190080">
    <property type="component" value="Unassembled WGS sequence"/>
</dbReference>
<accession>A0A1V4I3H7</accession>
<dbReference type="EMBL" id="MZGV01000160">
    <property type="protein sequence ID" value="OPJ54528.1"/>
    <property type="molecule type" value="Genomic_DNA"/>
</dbReference>
<reference evidence="1 2" key="1">
    <citation type="submission" date="2017-03" db="EMBL/GenBank/DDBJ databases">
        <title>Genome sequence of Clostridium oryzae DSM 28571.</title>
        <authorList>
            <person name="Poehlein A."/>
            <person name="Daniel R."/>
        </authorList>
    </citation>
    <scope>NUCLEOTIDE SEQUENCE [LARGE SCALE GENOMIC DNA]</scope>
    <source>
        <strain evidence="1 2">DSM 28571</strain>
    </source>
</reference>
<dbReference type="RefSeq" id="WP_079428891.1">
    <property type="nucleotide sequence ID" value="NZ_MZGV01000160.1"/>
</dbReference>
<organism evidence="1 2">
    <name type="scientific">Clostridium oryzae</name>
    <dbReference type="NCBI Taxonomy" id="1450648"/>
    <lineage>
        <taxon>Bacteria</taxon>
        <taxon>Bacillati</taxon>
        <taxon>Bacillota</taxon>
        <taxon>Clostridia</taxon>
        <taxon>Eubacteriales</taxon>
        <taxon>Clostridiaceae</taxon>
        <taxon>Clostridium</taxon>
    </lineage>
</organism>
<sequence>MLAIKGYYDGKNFVPIGNIKIDKNKAAIITILDEYVEPNDILETKLRAIDRLNGILKNEPDDVISKFDTVLAKRMNISRKVDL</sequence>
<evidence type="ECO:0000313" key="1">
    <source>
        <dbReference type="EMBL" id="OPJ54528.1"/>
    </source>
</evidence>
<evidence type="ECO:0000313" key="2">
    <source>
        <dbReference type="Proteomes" id="UP000190080"/>
    </source>
</evidence>
<dbReference type="AlphaFoldDB" id="A0A1V4I3H7"/>
<gene>
    <name evidence="1" type="ORF">CLORY_45830</name>
</gene>